<evidence type="ECO:0000256" key="2">
    <source>
        <dbReference type="ARBA" id="ARBA00022516"/>
    </source>
</evidence>
<keyword evidence="2 10" id="KW-0444">Lipid biosynthesis</keyword>
<comment type="subcellular location">
    <subcellularLocation>
        <location evidence="10">Cell inner membrane</location>
        <topology evidence="10">Peripheral membrane protein</topology>
        <orientation evidence="10">Cytoplasmic side</orientation>
    </subcellularLocation>
</comment>
<evidence type="ECO:0000259" key="11">
    <source>
        <dbReference type="Pfam" id="PF00149"/>
    </source>
</evidence>
<comment type="function">
    <text evidence="10">Hydrolyzes the pyrophosphate bond of UDP-2,3-diacylglucosamine to yield 2,3-diacylglucosamine 1-phosphate (lipid X) and UMP by catalyzing the attack of water at the alpha-P atom. Involved in the biosynthesis of lipid A, a phosphorylated glycolipid that anchors the lipopolysaccharide to the outer membrane of the cell.</text>
</comment>
<feature type="binding site" evidence="10">
    <location>
        <position position="65"/>
    </location>
    <ligand>
        <name>Mn(2+)</name>
        <dbReference type="ChEBI" id="CHEBI:29035"/>
        <label>2</label>
    </ligand>
</feature>
<keyword evidence="3 10" id="KW-0997">Cell inner membrane</keyword>
<gene>
    <name evidence="10" type="primary">lpxH</name>
    <name evidence="12" type="ORF">AB6724_01425</name>
</gene>
<evidence type="ECO:0000256" key="8">
    <source>
        <dbReference type="ARBA" id="ARBA00023136"/>
    </source>
</evidence>
<evidence type="ECO:0000256" key="7">
    <source>
        <dbReference type="ARBA" id="ARBA00023098"/>
    </source>
</evidence>
<dbReference type="InterPro" id="IPR010138">
    <property type="entry name" value="UDP-diacylglucosamine_Hdrlase"/>
</dbReference>
<evidence type="ECO:0000256" key="1">
    <source>
        <dbReference type="ARBA" id="ARBA00022475"/>
    </source>
</evidence>
<feature type="binding site" evidence="10">
    <location>
        <position position="222"/>
    </location>
    <ligand>
        <name>Mn(2+)</name>
        <dbReference type="ChEBI" id="CHEBI:29035"/>
        <label>1</label>
    </ligand>
</feature>
<keyword evidence="7 10" id="KW-0443">Lipid metabolism</keyword>
<dbReference type="InterPro" id="IPR004843">
    <property type="entry name" value="Calcineurin-like_PHP"/>
</dbReference>
<accession>A0ABV3ZQ55</accession>
<dbReference type="NCBIfam" id="TIGR01854">
    <property type="entry name" value="lipid_A_lpxH"/>
    <property type="match status" value="1"/>
</dbReference>
<evidence type="ECO:0000256" key="3">
    <source>
        <dbReference type="ARBA" id="ARBA00022519"/>
    </source>
</evidence>
<dbReference type="GO" id="GO:0016787">
    <property type="term" value="F:hydrolase activity"/>
    <property type="evidence" value="ECO:0007669"/>
    <property type="project" value="UniProtKB-KW"/>
</dbReference>
<comment type="cofactor">
    <cofactor evidence="10">
        <name>Mn(2+)</name>
        <dbReference type="ChEBI" id="CHEBI:29035"/>
    </cofactor>
    <text evidence="10">Binds 2 Mn(2+) ions per subunit in a binuclear metal center.</text>
</comment>
<dbReference type="Gene3D" id="3.60.21.10">
    <property type="match status" value="1"/>
</dbReference>
<feature type="binding site" evidence="10">
    <location>
        <position position="220"/>
    </location>
    <ligand>
        <name>Mn(2+)</name>
        <dbReference type="ChEBI" id="CHEBI:29035"/>
        <label>2</label>
    </ligand>
</feature>
<proteinExistence type="inferred from homology"/>
<organism evidence="12 13">
    <name type="scientific">Comamonas guangdongensis</name>
    <dbReference type="NCBI Taxonomy" id="510515"/>
    <lineage>
        <taxon>Bacteria</taxon>
        <taxon>Pseudomonadati</taxon>
        <taxon>Pseudomonadota</taxon>
        <taxon>Betaproteobacteria</taxon>
        <taxon>Burkholderiales</taxon>
        <taxon>Comamonadaceae</taxon>
        <taxon>Comamonas</taxon>
    </lineage>
</organism>
<feature type="binding site" evidence="10">
    <location>
        <position position="105"/>
    </location>
    <ligand>
        <name>Mn(2+)</name>
        <dbReference type="ChEBI" id="CHEBI:29035"/>
        <label>2</label>
    </ligand>
</feature>
<dbReference type="SUPFAM" id="SSF56300">
    <property type="entry name" value="Metallo-dependent phosphatases"/>
    <property type="match status" value="1"/>
</dbReference>
<keyword evidence="1 10" id="KW-1003">Cell membrane</keyword>
<dbReference type="RefSeq" id="WP_369336716.1">
    <property type="nucleotide sequence ID" value="NZ_JBFYGN010000001.1"/>
</dbReference>
<feature type="binding site" evidence="10">
    <location>
        <position position="186"/>
    </location>
    <ligand>
        <name>substrate</name>
    </ligand>
</feature>
<dbReference type="NCBIfam" id="NF003743">
    <property type="entry name" value="PRK05340.1"/>
    <property type="match status" value="1"/>
</dbReference>
<comment type="catalytic activity">
    <reaction evidence="10">
        <text>UDP-2-N,3-O-bis[(3R)-3-hydroxytetradecanoyl]-alpha-D-glucosamine + H2O = 2-N,3-O-bis[(3R)-3-hydroxytetradecanoyl]-alpha-D-glucosaminyl 1-phosphate + UMP + 2 H(+)</text>
        <dbReference type="Rhea" id="RHEA:25213"/>
        <dbReference type="ChEBI" id="CHEBI:15377"/>
        <dbReference type="ChEBI" id="CHEBI:15378"/>
        <dbReference type="ChEBI" id="CHEBI:57865"/>
        <dbReference type="ChEBI" id="CHEBI:57957"/>
        <dbReference type="ChEBI" id="CHEBI:78847"/>
        <dbReference type="EC" id="3.6.1.54"/>
    </reaction>
</comment>
<comment type="caution">
    <text evidence="12">The sequence shown here is derived from an EMBL/GenBank/DDBJ whole genome shotgun (WGS) entry which is preliminary data.</text>
</comment>
<feature type="binding site" evidence="10">
    <location>
        <begin position="105"/>
        <end position="106"/>
    </location>
    <ligand>
        <name>substrate</name>
    </ligand>
</feature>
<feature type="binding site" evidence="10">
    <location>
        <position position="36"/>
    </location>
    <ligand>
        <name>Mn(2+)</name>
        <dbReference type="ChEBI" id="CHEBI:29035"/>
        <label>1</label>
    </ligand>
</feature>
<feature type="binding site" evidence="10">
    <location>
        <position position="220"/>
    </location>
    <ligand>
        <name>substrate</name>
    </ligand>
</feature>
<sequence length="268" mass="29967">MTESMLNSDPRTTLPHVAQLQAAPHWRAIDFISDLHLQPSEPQTVQAWRDYLARSTADAVFLLGDLFEVWVGDDALDEPDSFEAECAAVLRAAARQRPLFFMVGNRDFLVGAEFLRQSGVTGLADPTVLHWAGPSILLSHGDALCLDDVEYQQFRALSRSAAWQQQLLAQPLAARRALGRSARSESEQRKQSGAPYADADAQMCATWMQAAQAPWLIHGHTHRPADHELAPGQWRIVLSDWHIDAHTRRAEVLRVTPQGWQRLTPEQA</sequence>
<dbReference type="InterPro" id="IPR029052">
    <property type="entry name" value="Metallo-depent_PP-like"/>
</dbReference>
<keyword evidence="9 10" id="KW-0464">Manganese</keyword>
<evidence type="ECO:0000313" key="12">
    <source>
        <dbReference type="EMBL" id="MEX8191495.1"/>
    </source>
</evidence>
<dbReference type="PANTHER" id="PTHR34990:SF1">
    <property type="entry name" value="UDP-2,3-DIACYLGLUCOSAMINE HYDROLASE"/>
    <property type="match status" value="1"/>
</dbReference>
<dbReference type="Pfam" id="PF00149">
    <property type="entry name" value="Metallophos"/>
    <property type="match status" value="1"/>
</dbReference>
<reference evidence="12 13" key="1">
    <citation type="journal article" date="2013" name="Int. J. Syst. Evol. Microbiol.">
        <title>Comamonas guangdongensis sp. nov., isolated from subterranean forest sediment, and emended description of the genus Comamonas.</title>
        <authorList>
            <person name="Zhang J."/>
            <person name="Wang Y."/>
            <person name="Zhou S."/>
            <person name="Wu C."/>
            <person name="He J."/>
            <person name="Li F."/>
        </authorList>
    </citation>
    <scope>NUCLEOTIDE SEQUENCE [LARGE SCALE GENOMIC DNA]</scope>
    <source>
        <strain evidence="12 13">CCTCC AB2011133</strain>
    </source>
</reference>
<dbReference type="EC" id="3.6.1.54" evidence="10"/>
<comment type="similarity">
    <text evidence="10">Belongs to the LpxH family.</text>
</comment>
<feature type="binding site" evidence="10">
    <location>
        <position position="65"/>
    </location>
    <ligand>
        <name>Mn(2+)</name>
        <dbReference type="ChEBI" id="CHEBI:29035"/>
        <label>1</label>
    </ligand>
</feature>
<keyword evidence="5 10" id="KW-0479">Metal-binding</keyword>
<evidence type="ECO:0000313" key="13">
    <source>
        <dbReference type="Proteomes" id="UP001561046"/>
    </source>
</evidence>
<comment type="pathway">
    <text evidence="10">Glycolipid biosynthesis; lipid IV(A) biosynthesis; lipid IV(A) from (3R)-3-hydroxytetradecanoyl-[acyl-carrier-protein] and UDP-N-acetyl-alpha-D-glucosamine: step 4/6.</text>
</comment>
<keyword evidence="4 10" id="KW-0441">Lipid A biosynthesis</keyword>
<keyword evidence="6 10" id="KW-0378">Hydrolase</keyword>
<dbReference type="InterPro" id="IPR043461">
    <property type="entry name" value="LpxH-like"/>
</dbReference>
<feature type="binding site" evidence="10">
    <location>
        <position position="190"/>
    </location>
    <ligand>
        <name>substrate</name>
    </ligand>
</feature>
<dbReference type="CDD" id="cd07398">
    <property type="entry name" value="MPP_YbbF-LpxH"/>
    <property type="match status" value="1"/>
</dbReference>
<evidence type="ECO:0000256" key="4">
    <source>
        <dbReference type="ARBA" id="ARBA00022556"/>
    </source>
</evidence>
<name>A0ABV3ZQ55_9BURK</name>
<evidence type="ECO:0000256" key="9">
    <source>
        <dbReference type="ARBA" id="ARBA00023211"/>
    </source>
</evidence>
<dbReference type="PANTHER" id="PTHR34990">
    <property type="entry name" value="UDP-2,3-DIACYLGLUCOSAMINE HYDROLASE-RELATED"/>
    <property type="match status" value="1"/>
</dbReference>
<feature type="binding site" evidence="10">
    <location>
        <position position="140"/>
    </location>
    <ligand>
        <name>Mn(2+)</name>
        <dbReference type="ChEBI" id="CHEBI:29035"/>
        <label>2</label>
    </ligand>
</feature>
<evidence type="ECO:0000256" key="6">
    <source>
        <dbReference type="ARBA" id="ARBA00022801"/>
    </source>
</evidence>
<dbReference type="HAMAP" id="MF_00575">
    <property type="entry name" value="LpxH"/>
    <property type="match status" value="1"/>
</dbReference>
<dbReference type="Proteomes" id="UP001561046">
    <property type="component" value="Unassembled WGS sequence"/>
</dbReference>
<feature type="domain" description="Calcineurin-like phosphoesterase" evidence="11">
    <location>
        <begin position="29"/>
        <end position="224"/>
    </location>
</feature>
<keyword evidence="8 10" id="KW-0472">Membrane</keyword>
<comment type="caution">
    <text evidence="10">Lacks conserved residue(s) required for the propagation of feature annotation.</text>
</comment>
<protein>
    <recommendedName>
        <fullName evidence="10">UDP-2,3-diacylglucosamine hydrolase</fullName>
        <ecNumber evidence="10">3.6.1.54</ecNumber>
    </recommendedName>
    <alternativeName>
        <fullName evidence="10">UDP-2,3-diacylglucosamine diphosphatase</fullName>
    </alternativeName>
</protein>
<dbReference type="EMBL" id="JBFYGN010000001">
    <property type="protein sequence ID" value="MEX8191495.1"/>
    <property type="molecule type" value="Genomic_DNA"/>
</dbReference>
<evidence type="ECO:0000256" key="10">
    <source>
        <dbReference type="HAMAP-Rule" id="MF_00575"/>
    </source>
</evidence>
<keyword evidence="13" id="KW-1185">Reference proteome</keyword>
<feature type="binding site" evidence="10">
    <location>
        <position position="34"/>
    </location>
    <ligand>
        <name>Mn(2+)</name>
        <dbReference type="ChEBI" id="CHEBI:29035"/>
        <label>1</label>
    </ligand>
</feature>
<feature type="binding site" evidence="10">
    <location>
        <position position="148"/>
    </location>
    <ligand>
        <name>substrate</name>
    </ligand>
</feature>
<evidence type="ECO:0000256" key="5">
    <source>
        <dbReference type="ARBA" id="ARBA00022723"/>
    </source>
</evidence>